<keyword evidence="13" id="KW-1185">Reference proteome</keyword>
<evidence type="ECO:0000256" key="10">
    <source>
        <dbReference type="SAM" id="Phobius"/>
    </source>
</evidence>
<dbReference type="Proteomes" id="UP001596220">
    <property type="component" value="Unassembled WGS sequence"/>
</dbReference>
<keyword evidence="6 10" id="KW-0812">Transmembrane</keyword>
<feature type="transmembrane region" description="Helical" evidence="10">
    <location>
        <begin position="164"/>
        <end position="184"/>
    </location>
</feature>
<evidence type="ECO:0000256" key="8">
    <source>
        <dbReference type="ARBA" id="ARBA00023136"/>
    </source>
</evidence>
<dbReference type="InterPro" id="IPR036259">
    <property type="entry name" value="MFS_trans_sf"/>
</dbReference>
<dbReference type="RefSeq" id="WP_380638664.1">
    <property type="nucleotide sequence ID" value="NZ_JBHSQO010000028.1"/>
</dbReference>
<feature type="transmembrane region" description="Helical" evidence="10">
    <location>
        <begin position="392"/>
        <end position="415"/>
    </location>
</feature>
<comment type="subcellular location">
    <subcellularLocation>
        <location evidence="1">Cell membrane</location>
        <topology evidence="1">Multi-pass membrane protein</topology>
    </subcellularLocation>
</comment>
<keyword evidence="3" id="KW-0813">Transport</keyword>
<proteinExistence type="inferred from homology"/>
<feature type="domain" description="Major facilitator superfamily (MFS) profile" evidence="11">
    <location>
        <begin position="39"/>
        <end position="418"/>
    </location>
</feature>
<feature type="transmembrane region" description="Helical" evidence="10">
    <location>
        <begin position="365"/>
        <end position="386"/>
    </location>
</feature>
<dbReference type="InterPro" id="IPR011701">
    <property type="entry name" value="MFS"/>
</dbReference>
<dbReference type="EMBL" id="JBHSQO010000028">
    <property type="protein sequence ID" value="MFC6092371.1"/>
    <property type="molecule type" value="Genomic_DNA"/>
</dbReference>
<keyword evidence="8 10" id="KW-0472">Membrane</keyword>
<keyword evidence="7 10" id="KW-1133">Transmembrane helix</keyword>
<dbReference type="PROSITE" id="PS50850">
    <property type="entry name" value="MFS"/>
    <property type="match status" value="1"/>
</dbReference>
<evidence type="ECO:0000256" key="2">
    <source>
        <dbReference type="ARBA" id="ARBA00006523"/>
    </source>
</evidence>
<feature type="transmembrane region" description="Helical" evidence="10">
    <location>
        <begin position="131"/>
        <end position="152"/>
    </location>
</feature>
<feature type="transmembrane region" description="Helical" evidence="10">
    <location>
        <begin position="331"/>
        <end position="353"/>
    </location>
</feature>
<gene>
    <name evidence="12" type="ORF">ACFP3R_24130</name>
</gene>
<feature type="transmembrane region" description="Helical" evidence="10">
    <location>
        <begin position="307"/>
        <end position="325"/>
    </location>
</feature>
<dbReference type="InterPro" id="IPR020846">
    <property type="entry name" value="MFS_dom"/>
</dbReference>
<feature type="region of interest" description="Disordered" evidence="9">
    <location>
        <begin position="1"/>
        <end position="23"/>
    </location>
</feature>
<name>A0ABW1PAF7_9PSEU</name>
<feature type="transmembrane region" description="Helical" evidence="10">
    <location>
        <begin position="107"/>
        <end position="125"/>
    </location>
</feature>
<evidence type="ECO:0000259" key="11">
    <source>
        <dbReference type="PROSITE" id="PS50850"/>
    </source>
</evidence>
<comment type="caution">
    <text evidence="12">The sequence shown here is derived from an EMBL/GenBank/DDBJ whole genome shotgun (WGS) entry which is preliminary data.</text>
</comment>
<dbReference type="PANTHER" id="PTHR23535">
    <property type="entry name" value="SUGAR EFFLUX TRANSPORTER A-RELATED"/>
    <property type="match status" value="1"/>
</dbReference>
<protein>
    <submittedName>
        <fullName evidence="12">MFS transporter</fullName>
    </submittedName>
</protein>
<evidence type="ECO:0000313" key="13">
    <source>
        <dbReference type="Proteomes" id="UP001596220"/>
    </source>
</evidence>
<keyword evidence="5" id="KW-0762">Sugar transport</keyword>
<dbReference type="Gene3D" id="1.20.1250.20">
    <property type="entry name" value="MFS general substrate transporter like domains"/>
    <property type="match status" value="2"/>
</dbReference>
<dbReference type="Pfam" id="PF07690">
    <property type="entry name" value="MFS_1"/>
    <property type="match status" value="1"/>
</dbReference>
<dbReference type="PANTHER" id="PTHR23535:SF2">
    <property type="entry name" value="SUGAR EFFLUX TRANSPORTER A-RELATED"/>
    <property type="match status" value="1"/>
</dbReference>
<feature type="transmembrane region" description="Helical" evidence="10">
    <location>
        <begin position="277"/>
        <end position="300"/>
    </location>
</feature>
<evidence type="ECO:0000256" key="3">
    <source>
        <dbReference type="ARBA" id="ARBA00022448"/>
    </source>
</evidence>
<organism evidence="12 13">
    <name type="scientific">Saccharothrix lopnurensis</name>
    <dbReference type="NCBI Taxonomy" id="1670621"/>
    <lineage>
        <taxon>Bacteria</taxon>
        <taxon>Bacillati</taxon>
        <taxon>Actinomycetota</taxon>
        <taxon>Actinomycetes</taxon>
        <taxon>Pseudonocardiales</taxon>
        <taxon>Pseudonocardiaceae</taxon>
        <taxon>Saccharothrix</taxon>
    </lineage>
</organism>
<evidence type="ECO:0000256" key="1">
    <source>
        <dbReference type="ARBA" id="ARBA00004651"/>
    </source>
</evidence>
<dbReference type="SUPFAM" id="SSF103473">
    <property type="entry name" value="MFS general substrate transporter"/>
    <property type="match status" value="2"/>
</dbReference>
<evidence type="ECO:0000256" key="9">
    <source>
        <dbReference type="SAM" id="MobiDB-lite"/>
    </source>
</evidence>
<feature type="transmembrane region" description="Helical" evidence="10">
    <location>
        <begin position="190"/>
        <end position="209"/>
    </location>
</feature>
<accession>A0ABW1PAF7</accession>
<evidence type="ECO:0000256" key="7">
    <source>
        <dbReference type="ARBA" id="ARBA00022989"/>
    </source>
</evidence>
<comment type="similarity">
    <text evidence="2">Belongs to the major facilitator superfamily. Set transporter family.</text>
</comment>
<feature type="transmembrane region" description="Helical" evidence="10">
    <location>
        <begin position="73"/>
        <end position="95"/>
    </location>
</feature>
<evidence type="ECO:0000313" key="12">
    <source>
        <dbReference type="EMBL" id="MFC6092371.1"/>
    </source>
</evidence>
<sequence length="425" mass="43997">MTAEFVTSGPQTSGPQTAGAETFRQHLRRTVTGPFRDPSLRRTCLPFTAAGSAVSILFVLIPVFAVTELDADVAAVGLLFVLMTTTAVPTSLLLGRLADRTGSRRRLGVGSVLWVCAGCTALLVVDDVVHLVVVGVVFLGVLEAANAQLFAAGRRAAGRPDEPTELVALTALMRTAYALGYVLGPVIGTALLTGFGVRVALGACGLIYLGTLRTHLTRRSPDDHRTPGNRPVPTTRRRAGLGLLLAALGLALTAPIVRSAFLVVFLTEGAGLPLARVLLVLGVAPLAEVVLIPVCGVAAARWGPDRVVLGGCVAAGVEMVLLAHVDRVWQLALLQVLGAVAVACLVSVGMAAVQERFPRRDAFGTGVFVATRSVAGLLGNGAGGLLGSALGLRWVFLAAAVCSFLAAGLCALAVARPRRPVHERT</sequence>
<evidence type="ECO:0000256" key="5">
    <source>
        <dbReference type="ARBA" id="ARBA00022597"/>
    </source>
</evidence>
<evidence type="ECO:0000256" key="6">
    <source>
        <dbReference type="ARBA" id="ARBA00022692"/>
    </source>
</evidence>
<feature type="transmembrane region" description="Helical" evidence="10">
    <location>
        <begin position="240"/>
        <end position="265"/>
    </location>
</feature>
<keyword evidence="4" id="KW-1003">Cell membrane</keyword>
<reference evidence="13" key="1">
    <citation type="journal article" date="2019" name="Int. J. Syst. Evol. Microbiol.">
        <title>The Global Catalogue of Microorganisms (GCM) 10K type strain sequencing project: providing services to taxonomists for standard genome sequencing and annotation.</title>
        <authorList>
            <consortium name="The Broad Institute Genomics Platform"/>
            <consortium name="The Broad Institute Genome Sequencing Center for Infectious Disease"/>
            <person name="Wu L."/>
            <person name="Ma J."/>
        </authorList>
    </citation>
    <scope>NUCLEOTIDE SEQUENCE [LARGE SCALE GENOMIC DNA]</scope>
    <source>
        <strain evidence="13">CGMCC 4.7246</strain>
    </source>
</reference>
<evidence type="ECO:0000256" key="4">
    <source>
        <dbReference type="ARBA" id="ARBA00022475"/>
    </source>
</evidence>
<feature type="transmembrane region" description="Helical" evidence="10">
    <location>
        <begin position="44"/>
        <end position="67"/>
    </location>
</feature>